<dbReference type="EMBL" id="REGN01009063">
    <property type="protein sequence ID" value="RNA02059.1"/>
    <property type="molecule type" value="Genomic_DNA"/>
</dbReference>
<gene>
    <name evidence="1" type="ORF">BpHYR1_040269</name>
</gene>
<protein>
    <submittedName>
        <fullName evidence="1">Uncharacterized protein</fullName>
    </submittedName>
</protein>
<dbReference type="AlphaFoldDB" id="A0A3M7PT00"/>
<evidence type="ECO:0000313" key="2">
    <source>
        <dbReference type="Proteomes" id="UP000276133"/>
    </source>
</evidence>
<evidence type="ECO:0000313" key="1">
    <source>
        <dbReference type="EMBL" id="RNA02059.1"/>
    </source>
</evidence>
<name>A0A3M7PT00_BRAPC</name>
<proteinExistence type="predicted"/>
<accession>A0A3M7PT00</accession>
<dbReference type="Proteomes" id="UP000276133">
    <property type="component" value="Unassembled WGS sequence"/>
</dbReference>
<comment type="caution">
    <text evidence="1">The sequence shown here is derived from an EMBL/GenBank/DDBJ whole genome shotgun (WGS) entry which is preliminary data.</text>
</comment>
<organism evidence="1 2">
    <name type="scientific">Brachionus plicatilis</name>
    <name type="common">Marine rotifer</name>
    <name type="synonym">Brachionus muelleri</name>
    <dbReference type="NCBI Taxonomy" id="10195"/>
    <lineage>
        <taxon>Eukaryota</taxon>
        <taxon>Metazoa</taxon>
        <taxon>Spiralia</taxon>
        <taxon>Gnathifera</taxon>
        <taxon>Rotifera</taxon>
        <taxon>Eurotatoria</taxon>
        <taxon>Monogononta</taxon>
        <taxon>Pseudotrocha</taxon>
        <taxon>Ploima</taxon>
        <taxon>Brachionidae</taxon>
        <taxon>Brachionus</taxon>
    </lineage>
</organism>
<sequence>MSKILCLDVKNEPIDLQSDNRNSKDSYYYKLSENIDLEDTFNSGFEDSLSDILINKHVLDSLSDQIKDKNSSKDSSEDKLAEFGLLTIFLK</sequence>
<reference evidence="1 2" key="1">
    <citation type="journal article" date="2018" name="Sci. Rep.">
        <title>Genomic signatures of local adaptation to the degree of environmental predictability in rotifers.</title>
        <authorList>
            <person name="Franch-Gras L."/>
            <person name="Hahn C."/>
            <person name="Garcia-Roger E.M."/>
            <person name="Carmona M.J."/>
            <person name="Serra M."/>
            <person name="Gomez A."/>
        </authorList>
    </citation>
    <scope>NUCLEOTIDE SEQUENCE [LARGE SCALE GENOMIC DNA]</scope>
    <source>
        <strain evidence="1">HYR1</strain>
    </source>
</reference>
<keyword evidence="2" id="KW-1185">Reference proteome</keyword>